<dbReference type="GO" id="GO:0015081">
    <property type="term" value="F:sodium ion transmembrane transporter activity"/>
    <property type="evidence" value="ECO:0007669"/>
    <property type="project" value="InterPro"/>
</dbReference>
<gene>
    <name evidence="7" type="ORF">Pr1d_10580</name>
</gene>
<accession>A0A5B9Q428</accession>
<name>A0A5B9Q428_9BACT</name>
<keyword evidence="5 6" id="KW-0472">Membrane</keyword>
<dbReference type="KEGG" id="bgok:Pr1d_10580"/>
<keyword evidence="8" id="KW-1185">Reference proteome</keyword>
<evidence type="ECO:0000256" key="4">
    <source>
        <dbReference type="ARBA" id="ARBA00022989"/>
    </source>
</evidence>
<dbReference type="InterPro" id="IPR005899">
    <property type="entry name" value="Na_pump_deCOase"/>
</dbReference>
<comment type="subcellular location">
    <subcellularLocation>
        <location evidence="1">Cell membrane</location>
    </subcellularLocation>
</comment>
<dbReference type="GO" id="GO:0036376">
    <property type="term" value="P:sodium ion export across plasma membrane"/>
    <property type="evidence" value="ECO:0007669"/>
    <property type="project" value="InterPro"/>
</dbReference>
<protein>
    <submittedName>
        <fullName evidence="7">Oxaloacetate decarboxylase, gamma chain</fullName>
    </submittedName>
</protein>
<dbReference type="AlphaFoldDB" id="A0A5B9Q428"/>
<keyword evidence="3 6" id="KW-0812">Transmembrane</keyword>
<evidence type="ECO:0000256" key="3">
    <source>
        <dbReference type="ARBA" id="ARBA00022692"/>
    </source>
</evidence>
<proteinExistence type="predicted"/>
<evidence type="ECO:0000256" key="2">
    <source>
        <dbReference type="ARBA" id="ARBA00022475"/>
    </source>
</evidence>
<dbReference type="OrthoDB" id="279394at2"/>
<evidence type="ECO:0000256" key="5">
    <source>
        <dbReference type="ARBA" id="ARBA00023136"/>
    </source>
</evidence>
<reference evidence="7 8" key="1">
    <citation type="submission" date="2019-08" db="EMBL/GenBank/DDBJ databases">
        <title>Deep-cultivation of Planctomycetes and their phenomic and genomic characterization uncovers novel biology.</title>
        <authorList>
            <person name="Wiegand S."/>
            <person name="Jogler M."/>
            <person name="Boedeker C."/>
            <person name="Pinto D."/>
            <person name="Vollmers J."/>
            <person name="Rivas-Marin E."/>
            <person name="Kohn T."/>
            <person name="Peeters S.H."/>
            <person name="Heuer A."/>
            <person name="Rast P."/>
            <person name="Oberbeckmann S."/>
            <person name="Bunk B."/>
            <person name="Jeske O."/>
            <person name="Meyerdierks A."/>
            <person name="Storesund J.E."/>
            <person name="Kallscheuer N."/>
            <person name="Luecker S."/>
            <person name="Lage O.M."/>
            <person name="Pohl T."/>
            <person name="Merkel B.J."/>
            <person name="Hornburger P."/>
            <person name="Mueller R.-W."/>
            <person name="Bruemmer F."/>
            <person name="Labrenz M."/>
            <person name="Spormann A.M."/>
            <person name="Op den Camp H."/>
            <person name="Overmann J."/>
            <person name="Amann R."/>
            <person name="Jetten M.S.M."/>
            <person name="Mascher T."/>
            <person name="Medema M.H."/>
            <person name="Devos D.P."/>
            <person name="Kaster A.-K."/>
            <person name="Ovreas L."/>
            <person name="Rohde M."/>
            <person name="Galperin M.Y."/>
            <person name="Jogler C."/>
        </authorList>
    </citation>
    <scope>NUCLEOTIDE SEQUENCE [LARGE SCALE GENOMIC DNA]</scope>
    <source>
        <strain evidence="7 8">Pr1d</strain>
    </source>
</reference>
<keyword evidence="2" id="KW-1003">Cell membrane</keyword>
<organism evidence="7 8">
    <name type="scientific">Bythopirellula goksoeyrii</name>
    <dbReference type="NCBI Taxonomy" id="1400387"/>
    <lineage>
        <taxon>Bacteria</taxon>
        <taxon>Pseudomonadati</taxon>
        <taxon>Planctomycetota</taxon>
        <taxon>Planctomycetia</taxon>
        <taxon>Pirellulales</taxon>
        <taxon>Lacipirellulaceae</taxon>
        <taxon>Bythopirellula</taxon>
    </lineage>
</organism>
<dbReference type="EMBL" id="CP042913">
    <property type="protein sequence ID" value="QEG33788.1"/>
    <property type="molecule type" value="Genomic_DNA"/>
</dbReference>
<dbReference type="Pfam" id="PF04277">
    <property type="entry name" value="OAD_gamma"/>
    <property type="match status" value="1"/>
</dbReference>
<evidence type="ECO:0000313" key="8">
    <source>
        <dbReference type="Proteomes" id="UP000323917"/>
    </source>
</evidence>
<sequence>MHPLTLAISLHFSLEPLWHDTGLPLAIMGMFIVFVALVLVSTFISKLPHIMALLDKYLPQAEQLLIPPKPRGEEIPDEVIAVIAAAVSEALGKPHRIIHTRELTSREMAWPQQGRWEIHASHKPHN</sequence>
<evidence type="ECO:0000256" key="1">
    <source>
        <dbReference type="ARBA" id="ARBA00004236"/>
    </source>
</evidence>
<feature type="transmembrane region" description="Helical" evidence="6">
    <location>
        <begin position="23"/>
        <end position="44"/>
    </location>
</feature>
<dbReference type="RefSeq" id="WP_148072512.1">
    <property type="nucleotide sequence ID" value="NZ_CP042913.1"/>
</dbReference>
<keyword evidence="4 6" id="KW-1133">Transmembrane helix</keyword>
<dbReference type="Proteomes" id="UP000323917">
    <property type="component" value="Chromosome"/>
</dbReference>
<evidence type="ECO:0000313" key="7">
    <source>
        <dbReference type="EMBL" id="QEG33788.1"/>
    </source>
</evidence>
<evidence type="ECO:0000256" key="6">
    <source>
        <dbReference type="SAM" id="Phobius"/>
    </source>
</evidence>
<dbReference type="GO" id="GO:0005886">
    <property type="term" value="C:plasma membrane"/>
    <property type="evidence" value="ECO:0007669"/>
    <property type="project" value="UniProtKB-SubCell"/>
</dbReference>